<proteinExistence type="predicted"/>
<name>A0A5C7XR50_9MYCO</name>
<dbReference type="RefSeq" id="WP_276762825.1">
    <property type="nucleotide sequence ID" value="NZ_SSGD01000137.1"/>
</dbReference>
<evidence type="ECO:0000313" key="2">
    <source>
        <dbReference type="EMBL" id="TXI51870.1"/>
    </source>
</evidence>
<dbReference type="EMBL" id="SSGD01000137">
    <property type="protein sequence ID" value="TXI51870.1"/>
    <property type="molecule type" value="Genomic_DNA"/>
</dbReference>
<dbReference type="AlphaFoldDB" id="A0A5C7XR50"/>
<reference evidence="2 3" key="1">
    <citation type="submission" date="2018-09" db="EMBL/GenBank/DDBJ databases">
        <title>Metagenome Assembled Genomes from an Advanced Water Purification Facility.</title>
        <authorList>
            <person name="Stamps B.W."/>
            <person name="Spear J.R."/>
        </authorList>
    </citation>
    <scope>NUCLEOTIDE SEQUENCE [LARGE SCALE GENOMIC DNA]</scope>
    <source>
        <strain evidence="2">Bin_29_2</strain>
    </source>
</reference>
<comment type="caution">
    <text evidence="2">The sequence shown here is derived from an EMBL/GenBank/DDBJ whole genome shotgun (WGS) entry which is preliminary data.</text>
</comment>
<evidence type="ECO:0000313" key="3">
    <source>
        <dbReference type="Proteomes" id="UP000321797"/>
    </source>
</evidence>
<feature type="region of interest" description="Disordered" evidence="1">
    <location>
        <begin position="1"/>
        <end position="59"/>
    </location>
</feature>
<accession>A0A5C7XR50</accession>
<organism evidence="2 3">
    <name type="scientific">Mycolicibacter arupensis</name>
    <dbReference type="NCBI Taxonomy" id="342002"/>
    <lineage>
        <taxon>Bacteria</taxon>
        <taxon>Bacillati</taxon>
        <taxon>Actinomycetota</taxon>
        <taxon>Actinomycetes</taxon>
        <taxon>Mycobacteriales</taxon>
        <taxon>Mycobacteriaceae</taxon>
        <taxon>Mycolicibacter</taxon>
    </lineage>
</organism>
<evidence type="ECO:0000256" key="1">
    <source>
        <dbReference type="SAM" id="MobiDB-lite"/>
    </source>
</evidence>
<dbReference type="Proteomes" id="UP000321797">
    <property type="component" value="Unassembled WGS sequence"/>
</dbReference>
<gene>
    <name evidence="2" type="ORF">E6Q54_19655</name>
</gene>
<sequence>MAGTGHGRLRRAGLTFNPDISNHDFSQQRRDEDPSIWTPWTAQVGPEEGRHRSPQKIRSSNLQTVDQLLASSTGPVEHWPFSNMPVVSIDGRILGGGVVGRPRHHELHPLPVCPGALVSSQPPSAATNRLITYVFEDPTATRPSCRAP</sequence>
<protein>
    <submittedName>
        <fullName evidence="2">Uncharacterized protein</fullName>
    </submittedName>
</protein>